<keyword evidence="8" id="KW-0443">Lipid metabolism</keyword>
<evidence type="ECO:0000259" key="17">
    <source>
        <dbReference type="PROSITE" id="PS50975"/>
    </source>
</evidence>
<dbReference type="PROSITE" id="PS50975">
    <property type="entry name" value="ATP_GRASP"/>
    <property type="match status" value="1"/>
</dbReference>
<feature type="compositionally biased region" description="Polar residues" evidence="15">
    <location>
        <begin position="2510"/>
        <end position="2520"/>
    </location>
</feature>
<dbReference type="InterPro" id="IPR005482">
    <property type="entry name" value="Biotin_COase_C"/>
</dbReference>
<dbReference type="FunFam" id="2.40.50.100:FF:000005">
    <property type="entry name" value="Acetyl-CoA carboxylase 1"/>
    <property type="match status" value="1"/>
</dbReference>
<dbReference type="OrthoDB" id="196847at2759"/>
<feature type="domain" description="Lipoyl-binding" evidence="16">
    <location>
        <begin position="758"/>
        <end position="832"/>
    </location>
</feature>
<feature type="compositionally biased region" description="Polar residues" evidence="15">
    <location>
        <begin position="37"/>
        <end position="54"/>
    </location>
</feature>
<feature type="domain" description="CoA carboxyltransferase C-terminal" evidence="20">
    <location>
        <begin position="2484"/>
        <end position="2794"/>
    </location>
</feature>
<feature type="region of interest" description="Disordered" evidence="15">
    <location>
        <begin position="2987"/>
        <end position="3010"/>
    </location>
</feature>
<dbReference type="SMART" id="SM00878">
    <property type="entry name" value="Biotin_carb_C"/>
    <property type="match status" value="1"/>
</dbReference>
<dbReference type="InterPro" id="IPR011053">
    <property type="entry name" value="Single_hybrid_motif"/>
</dbReference>
<keyword evidence="5 14" id="KW-0547">Nucleotide-binding</keyword>
<feature type="domain" description="ATP-grasp" evidence="17">
    <location>
        <begin position="281"/>
        <end position="479"/>
    </location>
</feature>
<dbReference type="FunFam" id="3.30.1490.20:FF:000003">
    <property type="entry name" value="acetyl-CoA carboxylase isoform X1"/>
    <property type="match status" value="1"/>
</dbReference>
<dbReference type="InterPro" id="IPR049076">
    <property type="entry name" value="ACCA"/>
</dbReference>
<feature type="compositionally biased region" description="Low complexity" evidence="15">
    <location>
        <begin position="2819"/>
        <end position="2829"/>
    </location>
</feature>
<evidence type="ECO:0000256" key="9">
    <source>
        <dbReference type="ARBA" id="ARBA00023160"/>
    </source>
</evidence>
<feature type="domain" description="Biotin carboxylation" evidence="18">
    <location>
        <begin position="129"/>
        <end position="631"/>
    </location>
</feature>
<comment type="catalytic activity">
    <reaction evidence="12">
        <text>hydrogencarbonate + acetyl-CoA + ATP = malonyl-CoA + ADP + phosphate + H(+)</text>
        <dbReference type="Rhea" id="RHEA:11308"/>
        <dbReference type="ChEBI" id="CHEBI:15378"/>
        <dbReference type="ChEBI" id="CHEBI:17544"/>
        <dbReference type="ChEBI" id="CHEBI:30616"/>
        <dbReference type="ChEBI" id="CHEBI:43474"/>
        <dbReference type="ChEBI" id="CHEBI:57288"/>
        <dbReference type="ChEBI" id="CHEBI:57384"/>
        <dbReference type="ChEBI" id="CHEBI:456216"/>
        <dbReference type="EC" id="6.4.1.2"/>
    </reaction>
</comment>
<reference evidence="21" key="1">
    <citation type="journal article" date="2020" name="bioRxiv">
        <title>Comparative genomics of Chlamydomonas.</title>
        <authorList>
            <person name="Craig R.J."/>
            <person name="Hasan A.R."/>
            <person name="Ness R.W."/>
            <person name="Keightley P.D."/>
        </authorList>
    </citation>
    <scope>NUCLEOTIDE SEQUENCE</scope>
    <source>
        <strain evidence="21">CCAP 11/173</strain>
    </source>
</reference>
<dbReference type="EMBL" id="JAEHOD010000072">
    <property type="protein sequence ID" value="KAG2431595.1"/>
    <property type="molecule type" value="Genomic_DNA"/>
</dbReference>
<dbReference type="UniPathway" id="UPA00655">
    <property type="reaction ID" value="UER00711"/>
</dbReference>
<organism evidence="21 22">
    <name type="scientific">Chlamydomonas schloesseri</name>
    <dbReference type="NCBI Taxonomy" id="2026947"/>
    <lineage>
        <taxon>Eukaryota</taxon>
        <taxon>Viridiplantae</taxon>
        <taxon>Chlorophyta</taxon>
        <taxon>core chlorophytes</taxon>
        <taxon>Chlorophyceae</taxon>
        <taxon>CS clade</taxon>
        <taxon>Chlamydomonadales</taxon>
        <taxon>Chlamydomonadaceae</taxon>
        <taxon>Chlamydomonas</taxon>
    </lineage>
</organism>
<feature type="region of interest" description="Disordered" evidence="15">
    <location>
        <begin position="1234"/>
        <end position="1277"/>
    </location>
</feature>
<dbReference type="GO" id="GO:2001295">
    <property type="term" value="P:malonyl-CoA biosynthetic process"/>
    <property type="evidence" value="ECO:0007669"/>
    <property type="project" value="UniProtKB-UniPathway"/>
</dbReference>
<dbReference type="GO" id="GO:0003989">
    <property type="term" value="F:acetyl-CoA carboxylase activity"/>
    <property type="evidence" value="ECO:0007669"/>
    <property type="project" value="UniProtKB-EC"/>
</dbReference>
<sequence>MAGDMEVLPADAPAGPAAPAANGVSTTTSATSATSSLNGNGSTANHRRTGSQSEGLAAGPNAATVTAASSGSLHTSLSSQGSMPAPGGGGARKAAAGGGGGAGAGAPRRIPSLSKQLEQYVQELGGDRPIYSVLVANNGLAAVKFMRSVRSWASQALGNARAVSLVALATPDDMRINAEHISLADQFVEVPGGTNNNNYANVELIVQIARRAGVDAVWPGWGHASENPDLPSALAAHDIRFLGPPAGPMAALGDKIGSTLLAQAAGVPTLPWSGSGVEVSVEVVRAAGGAIPPQTYAAACIDTEDVEAAAAACRQVGYPVMLKASWGGGGKGIRKVSSDDEVRAVFKQVAGEVPGSPLFAMKLAPQSRHLEVQLLCDMHGNVASLFSRDCSVQRRHQKIVEEGPVTAAPQHVLRDMERCARALARLVGYVGAATVEYLYLLEEQRYYFLELNPRLQVEHPVTEGITGVNLPACQLLVGCGVPLHRIPYIRALYGQDPRGTQPFDLETTPQRPPEGHVIAVRVTAEDAADGFKPTAGRIDELHFRPTPDVWGYFSVKSGGGIHQYSDSQFGHLFARGESREAALRSMAAALRDCVTVRGEIRTTTDYVLDLLATPELTGNAVHTGWLDSRIAARIKPGRPPWHISVIAGAVVKSAAAVAAASSEYLGYLAKGQLPPPGISLMRLEHHMVIEGFKFSVGLVRRGPGLAAVSLNGRSVEVAYRKMGDGGFLLQVDGESHVVHYEDEAAGTRLLVNGLTVLLAAEADPSRLTASSPGKLVRRLVPNGGRVERDQPYAEVEVMKMVMPLLSPAGGTLRWCVPEGGVLGAGELIAQLELDAGAVVAAPEPYPGTFPELGPPQIKSGQVNAVLAEAQESARAVLAGFVGQPDQVVEQLVACLDSPALALMQWAAEFAVVRGRLPGALAAALEGAVAAHTADVAAAEDAAEAAAVAAEAAAAAAAAAAGEGGGAGAAGGVTSPGGAGAAGADAAGEEAGALAAAALVRCSDFPSAAVLEVMDRALQEAPAADRAGLAAALEPLLRLARAHAGGRQAYARSVVGEMLESFLSVEEAFTAARRWEGASGATGGADGAAAAAGGGAAPAASGGGGALAGGAGGSGAVVVVLGTEQEAVDALRKRHAGKLSVVLDLVISHQGLALKSQLVLGLMARLVLPAPAQYRPLLRRLAALGGSGGGGQGLGELAARAAQLLEQSLLADLRSVVARALSGLDMFTAAPAGAGGAAGPGTAAGPTAGGEGGVAASSPTAGALQRTTSRGGGGGGGVTSPVAAAAAAAAGALAGTSPRSGGGLDLLGVLSPTAAAAAGVTSPLAPGGGGGAGGVVRRSTVAEGVFSGLPVSARGSIHVTSGLEAQVERLVGASAAVEDALAGLAVDAAGAPPPLRRRAALTYIKRLYSPFLLREPLVQSLNLPPVAAAAARAAAGAGGGGGGGVDGSLLAVWMYDDPSLANTPAATQRLGALLLLDRLAALPAALTALGGVLGALRADAAASGGAPAVSTLHVALAAPPAGGAAAAGAAASGGGGGGGRHSRTPSFPGPSLITLGADPASAAALDALLPPVEQGVEASRATAADAAAAVAGSAAALRGLGFGAVSVLAQGTTAAPLRLGWRWVPGGATASSCASSTANPAATIPAEGGAYQPDSFMSAVEPITANLLELSSLAAAASTGGGGAAASGGRASMPPAGPSAPAGAAAAAATAAAAIGGGGGLVYRPSRNRQWHLYTAVERRDARSAPLRRLYVRGLVRGLGHPALLAASYSGNGGAVAAAAVNELEETLVSCLDELQRSTASGTAATAAAAAAAPTDATANRPDWTHVFMSVLPPLPLPPGGRDDARVAAALRSAAAAVVARHGSVLRAAAVAVWEVRLRGPLREGAWRIVVSMPTGHEQGEEHVEVYREALQSAYLQAAAIATSTANDPTAGATTSGAPSPAIPPAAAALLVQPWRVYVPALQYATVVPPAPAGGGTGLYGAGGGAHHILGGLHVHVPYGHGGHIAQLSGNRHGGGSGGGVISHLSHLHRQQSGGGGAGGAAGAQAVGGGGQLAGVVVGSPYPPLEPLQQKRLAARRHNVTYVYDFPAVFEAACRDIWAARAAAGEPNSVPPAGRLVEAVELVLPSTTTATTTPAHAHAPAHAHGAAQAQAQPCSDFRRPPRLRPAPPGRPAVGGNDCGMVTWLLTLRTPECPQGRSVIAVANDITWGSGSFSPAEDAVFRAACEAALEERLPLLYLAANAGARVGLATEVRDVLQVQWTDPAAPEQGWDYLYLGERDYSRLTRDTPPGGTPIVRAEPIPAAPGAPDAGATRYRLLDVVGAEDGLGVECLSGSAAIASAFCRAWREGYTATLVSGRTVGIGAYLARLGRRCIQRLDQPIVLTGYAALNKLLGRQVYTSHMQLGGPRVMGVNGVSHAVVGDDLEGVRLMLGMLAFAPPQLGAPPPALPSADPPGRPVGYCPGPGEKLDPRAAIAGREVAPFPAPANPTSSTTSSTNPTPTSTAAAAPHGSQHGPSTSSSNWQSGLFDRGSWLESQAGWARTVVTGRARLGGLPVGVIAVESSTVMRQQPADPGMPDSCETIVPQAGQVWFPDSAEKTAAAMEEYDAEGLPLFILANWRGFSGGMRDLFDGVLQAGSLIVERLRVYRQPVFVYIPAGAELRGGAWVVVDSQINAAEVEVYADPGARGGVLEPEGVCEIKFRTPDLVKMMHRVDPVIAAARAAGAPASDPAIRARERELLPTYGRIARAFADMHDTPVRMAAKGVLTAIVPWAGARAFFATRLRRRLLEQQLLRHAATTDPSLTPERAEALLRAWREAAEASVGSTATTAATADGGGAFGSAGGSGSGDAGDGNPLSPTSAALEQQLRGSGGGGGGSGVGHGASSGGGSGSRLLSDTVSAEAWAARDRAFLAWAESPAGRGQIAGELRAMRCSAAEELVAQVLGTVEGKEGLLHALQGAIQRDSMLALQLRLLLQASSATAATAAAAAAPATSGPAAAGSAPAGAAGGLGGQAP</sequence>
<dbReference type="Gene3D" id="3.30.1490.20">
    <property type="entry name" value="ATP-grasp fold, A domain"/>
    <property type="match status" value="1"/>
</dbReference>
<keyword evidence="11" id="KW-0511">Multifunctional enzyme</keyword>
<feature type="compositionally biased region" description="Low complexity" evidence="15">
    <location>
        <begin position="2484"/>
        <end position="2505"/>
    </location>
</feature>
<feature type="compositionally biased region" description="Gly residues" evidence="15">
    <location>
        <begin position="86"/>
        <end position="104"/>
    </location>
</feature>
<evidence type="ECO:0000313" key="22">
    <source>
        <dbReference type="Proteomes" id="UP000613740"/>
    </source>
</evidence>
<dbReference type="InterPro" id="IPR013537">
    <property type="entry name" value="AcCoA_COase_cen"/>
</dbReference>
<dbReference type="InterPro" id="IPR000089">
    <property type="entry name" value="Biotin_lipoyl"/>
</dbReference>
<feature type="region of interest" description="Disordered" evidence="15">
    <location>
        <begin position="1"/>
        <end position="109"/>
    </location>
</feature>
<dbReference type="PANTHER" id="PTHR45728:SF3">
    <property type="entry name" value="ACETYL-COA CARBOXYLASE"/>
    <property type="match status" value="1"/>
</dbReference>
<dbReference type="SUPFAM" id="SSF52440">
    <property type="entry name" value="PreATP-grasp domain"/>
    <property type="match status" value="1"/>
</dbReference>
<evidence type="ECO:0000256" key="13">
    <source>
        <dbReference type="ARBA" id="ARBA00048600"/>
    </source>
</evidence>
<dbReference type="Pfam" id="PF01039">
    <property type="entry name" value="Carboxyl_trans"/>
    <property type="match status" value="1"/>
</dbReference>
<comment type="cofactor">
    <cofactor evidence="1">
        <name>biotin</name>
        <dbReference type="ChEBI" id="CHEBI:57586"/>
    </cofactor>
</comment>
<feature type="domain" description="CoA carboxyltransferase N-terminal" evidence="19">
    <location>
        <begin position="2060"/>
        <end position="2446"/>
    </location>
</feature>
<dbReference type="InterPro" id="IPR011761">
    <property type="entry name" value="ATP-grasp"/>
</dbReference>
<dbReference type="InterPro" id="IPR016185">
    <property type="entry name" value="PreATP-grasp_dom_sf"/>
</dbReference>
<evidence type="ECO:0000256" key="5">
    <source>
        <dbReference type="ARBA" id="ARBA00022741"/>
    </source>
</evidence>
<dbReference type="InterPro" id="IPR005481">
    <property type="entry name" value="BC-like_N"/>
</dbReference>
<evidence type="ECO:0000256" key="15">
    <source>
        <dbReference type="SAM" id="MobiDB-lite"/>
    </source>
</evidence>
<keyword evidence="6" id="KW-0276">Fatty acid metabolism</keyword>
<dbReference type="Pfam" id="PF02786">
    <property type="entry name" value="CPSase_L_D2"/>
    <property type="match status" value="1"/>
</dbReference>
<evidence type="ECO:0000256" key="6">
    <source>
        <dbReference type="ARBA" id="ARBA00022832"/>
    </source>
</evidence>
<evidence type="ECO:0000256" key="3">
    <source>
        <dbReference type="ARBA" id="ARBA00022516"/>
    </source>
</evidence>
<evidence type="ECO:0000256" key="10">
    <source>
        <dbReference type="ARBA" id="ARBA00023267"/>
    </source>
</evidence>
<dbReference type="SUPFAM" id="SSF51246">
    <property type="entry name" value="Rudiment single hybrid motif"/>
    <property type="match status" value="1"/>
</dbReference>
<feature type="compositionally biased region" description="Low complexity" evidence="15">
    <location>
        <begin position="57"/>
        <end position="85"/>
    </location>
</feature>
<feature type="compositionally biased region" description="Gly residues" evidence="15">
    <location>
        <begin position="2830"/>
        <end position="2847"/>
    </location>
</feature>
<dbReference type="InterPro" id="IPR011764">
    <property type="entry name" value="Biotin_carboxylation_dom"/>
</dbReference>
<comment type="caution">
    <text evidence="21">The sequence shown here is derived from an EMBL/GenBank/DDBJ whole genome shotgun (WGS) entry which is preliminary data.</text>
</comment>
<evidence type="ECO:0000259" key="20">
    <source>
        <dbReference type="PROSITE" id="PS50989"/>
    </source>
</evidence>
<dbReference type="InterPro" id="IPR029045">
    <property type="entry name" value="ClpP/crotonase-like_dom_sf"/>
</dbReference>
<feature type="compositionally biased region" description="Gly residues" evidence="15">
    <location>
        <begin position="2865"/>
        <end position="2886"/>
    </location>
</feature>
<keyword evidence="10" id="KW-0092">Biotin</keyword>
<dbReference type="Gene3D" id="3.90.1770.10">
    <property type="entry name" value="PreATP-grasp domain"/>
    <property type="match status" value="1"/>
</dbReference>
<dbReference type="PROSITE" id="PS00188">
    <property type="entry name" value="BIOTIN"/>
    <property type="match status" value="1"/>
</dbReference>
<dbReference type="PROSITE" id="PS00866">
    <property type="entry name" value="CPSASE_1"/>
    <property type="match status" value="1"/>
</dbReference>
<dbReference type="Gene3D" id="2.40.50.100">
    <property type="match status" value="1"/>
</dbReference>
<dbReference type="PROSITE" id="PS50968">
    <property type="entry name" value="BIOTINYL_LIPOYL"/>
    <property type="match status" value="1"/>
</dbReference>
<accession>A0A835T343</accession>
<evidence type="ECO:0000259" key="18">
    <source>
        <dbReference type="PROSITE" id="PS50979"/>
    </source>
</evidence>
<keyword evidence="7 14" id="KW-0067">ATP-binding</keyword>
<dbReference type="SUPFAM" id="SSF52096">
    <property type="entry name" value="ClpP/crotonase"/>
    <property type="match status" value="2"/>
</dbReference>
<evidence type="ECO:0000256" key="1">
    <source>
        <dbReference type="ARBA" id="ARBA00001953"/>
    </source>
</evidence>
<keyword evidence="9" id="KW-0275">Fatty acid biosynthesis</keyword>
<dbReference type="PROSITE" id="PS00867">
    <property type="entry name" value="CPSASE_2"/>
    <property type="match status" value="1"/>
</dbReference>
<dbReference type="Gene3D" id="3.40.50.20">
    <property type="match status" value="1"/>
</dbReference>
<dbReference type="InterPro" id="IPR049074">
    <property type="entry name" value="ACCA_BT"/>
</dbReference>
<dbReference type="Pfam" id="PF00364">
    <property type="entry name" value="Biotin_lipoyl"/>
    <property type="match status" value="1"/>
</dbReference>
<feature type="compositionally biased region" description="Polar residues" evidence="15">
    <location>
        <begin position="1256"/>
        <end position="1268"/>
    </location>
</feature>
<evidence type="ECO:0000256" key="7">
    <source>
        <dbReference type="ARBA" id="ARBA00022840"/>
    </source>
</evidence>
<dbReference type="InterPro" id="IPR001882">
    <property type="entry name" value="Biotin_BS"/>
</dbReference>
<dbReference type="Gene3D" id="2.40.460.10">
    <property type="entry name" value="Biotin dependent carboxylase carboxyltransferase"/>
    <property type="match status" value="1"/>
</dbReference>
<feature type="region of interest" description="Disordered" evidence="15">
    <location>
        <begin position="2478"/>
        <end position="2520"/>
    </location>
</feature>
<keyword evidence="3" id="KW-0444">Lipid biosynthesis</keyword>
<dbReference type="Pfam" id="PF21385">
    <property type="entry name" value="ACCA_BT"/>
    <property type="match status" value="1"/>
</dbReference>
<keyword evidence="4" id="KW-0436">Ligase</keyword>
<feature type="region of interest" description="Disordered" evidence="15">
    <location>
        <begin position="2819"/>
        <end position="2888"/>
    </location>
</feature>
<dbReference type="InterPro" id="IPR011762">
    <property type="entry name" value="COA_CT_N"/>
</dbReference>
<dbReference type="CDD" id="cd06850">
    <property type="entry name" value="biotinyl_domain"/>
    <property type="match status" value="1"/>
</dbReference>
<feature type="region of interest" description="Disordered" evidence="15">
    <location>
        <begin position="1527"/>
        <end position="1550"/>
    </location>
</feature>
<dbReference type="PROSITE" id="PS50979">
    <property type="entry name" value="BC"/>
    <property type="match status" value="1"/>
</dbReference>
<dbReference type="Pfam" id="PF08326">
    <property type="entry name" value="ACC_central"/>
    <property type="match status" value="4"/>
</dbReference>
<dbReference type="SUPFAM" id="SSF51230">
    <property type="entry name" value="Single hybrid motif"/>
    <property type="match status" value="1"/>
</dbReference>
<comment type="catalytic activity">
    <reaction evidence="13">
        <text>N(6)-biotinyl-L-lysyl-[protein] + hydrogencarbonate + ATP = N(6)-carboxybiotinyl-L-lysyl-[protein] + ADP + phosphate + H(+)</text>
        <dbReference type="Rhea" id="RHEA:13501"/>
        <dbReference type="Rhea" id="RHEA-COMP:10505"/>
        <dbReference type="Rhea" id="RHEA-COMP:10506"/>
        <dbReference type="ChEBI" id="CHEBI:15378"/>
        <dbReference type="ChEBI" id="CHEBI:17544"/>
        <dbReference type="ChEBI" id="CHEBI:30616"/>
        <dbReference type="ChEBI" id="CHEBI:43474"/>
        <dbReference type="ChEBI" id="CHEBI:83144"/>
        <dbReference type="ChEBI" id="CHEBI:83145"/>
        <dbReference type="ChEBI" id="CHEBI:456216"/>
        <dbReference type="EC" id="6.3.4.14"/>
    </reaction>
</comment>
<dbReference type="Gene3D" id="3.90.226.10">
    <property type="entry name" value="2-enoyl-CoA Hydratase, Chain A, domain 1"/>
    <property type="match status" value="2"/>
</dbReference>
<dbReference type="InterPro" id="IPR013815">
    <property type="entry name" value="ATP_grasp_subdomain_1"/>
</dbReference>
<feature type="compositionally biased region" description="Gly residues" evidence="15">
    <location>
        <begin position="3001"/>
        <end position="3010"/>
    </location>
</feature>
<evidence type="ECO:0008006" key="23">
    <source>
        <dbReference type="Google" id="ProtNLM"/>
    </source>
</evidence>
<dbReference type="Pfam" id="PF02785">
    <property type="entry name" value="Biotin_carb_C"/>
    <property type="match status" value="1"/>
</dbReference>
<dbReference type="InterPro" id="IPR011054">
    <property type="entry name" value="Rudment_hybrid_motif"/>
</dbReference>
<evidence type="ECO:0000256" key="12">
    <source>
        <dbReference type="ARBA" id="ARBA00048065"/>
    </source>
</evidence>
<keyword evidence="22" id="KW-1185">Reference proteome</keyword>
<feature type="region of interest" description="Disordered" evidence="15">
    <location>
        <begin position="2127"/>
        <end position="2171"/>
    </location>
</feature>
<evidence type="ECO:0000259" key="19">
    <source>
        <dbReference type="PROSITE" id="PS50980"/>
    </source>
</evidence>
<evidence type="ECO:0000256" key="14">
    <source>
        <dbReference type="PROSITE-ProRule" id="PRU00409"/>
    </source>
</evidence>
<dbReference type="GO" id="GO:0046872">
    <property type="term" value="F:metal ion binding"/>
    <property type="evidence" value="ECO:0007669"/>
    <property type="project" value="InterPro"/>
</dbReference>
<dbReference type="InterPro" id="IPR011763">
    <property type="entry name" value="COA_CT_C"/>
</dbReference>
<dbReference type="GO" id="GO:0005524">
    <property type="term" value="F:ATP binding"/>
    <property type="evidence" value="ECO:0007669"/>
    <property type="project" value="UniProtKB-UniRule"/>
</dbReference>
<feature type="compositionally biased region" description="Pro residues" evidence="15">
    <location>
        <begin position="2441"/>
        <end position="2453"/>
    </location>
</feature>
<name>A0A835T343_9CHLO</name>
<dbReference type="InterPro" id="IPR005479">
    <property type="entry name" value="CPAse_ATP-bd"/>
</dbReference>
<dbReference type="PROSITE" id="PS50980">
    <property type="entry name" value="COA_CT_NTER"/>
    <property type="match status" value="1"/>
</dbReference>
<feature type="compositionally biased region" description="Low complexity" evidence="15">
    <location>
        <begin position="2987"/>
        <end position="3000"/>
    </location>
</feature>
<dbReference type="GO" id="GO:0004075">
    <property type="term" value="F:biotin carboxylase activity"/>
    <property type="evidence" value="ECO:0007669"/>
    <property type="project" value="UniProtKB-EC"/>
</dbReference>
<dbReference type="Pfam" id="PF00289">
    <property type="entry name" value="Biotin_carb_N"/>
    <property type="match status" value="1"/>
</dbReference>
<dbReference type="InterPro" id="IPR034733">
    <property type="entry name" value="AcCoA_carboxyl_beta"/>
</dbReference>
<comment type="pathway">
    <text evidence="2">Lipid metabolism; malonyl-CoA biosynthesis; malonyl-CoA from acetyl-CoA: step 1/1.</text>
</comment>
<dbReference type="Proteomes" id="UP000613740">
    <property type="component" value="Unassembled WGS sequence"/>
</dbReference>
<dbReference type="PANTHER" id="PTHR45728">
    <property type="entry name" value="ACETYL-COA CARBOXYLASE, ISOFORM A"/>
    <property type="match status" value="1"/>
</dbReference>
<evidence type="ECO:0000256" key="11">
    <source>
        <dbReference type="ARBA" id="ARBA00023268"/>
    </source>
</evidence>
<protein>
    <recommendedName>
        <fullName evidence="23">Acetyl-CoA carboxylase</fullName>
    </recommendedName>
</protein>
<feature type="region of interest" description="Disordered" evidence="15">
    <location>
        <begin position="2441"/>
        <end position="2466"/>
    </location>
</feature>
<evidence type="ECO:0000259" key="16">
    <source>
        <dbReference type="PROSITE" id="PS50968"/>
    </source>
</evidence>
<dbReference type="SUPFAM" id="SSF56059">
    <property type="entry name" value="Glutathione synthetase ATP-binding domain-like"/>
    <property type="match status" value="1"/>
</dbReference>
<proteinExistence type="predicted"/>
<gene>
    <name evidence="21" type="ORF">HYH02_013288</name>
</gene>
<dbReference type="GO" id="GO:0006633">
    <property type="term" value="P:fatty acid biosynthetic process"/>
    <property type="evidence" value="ECO:0007669"/>
    <property type="project" value="UniProtKB-KW"/>
</dbReference>
<dbReference type="PROSITE" id="PS50989">
    <property type="entry name" value="COA_CT_CTER"/>
    <property type="match status" value="1"/>
</dbReference>
<dbReference type="Gene3D" id="3.30.470.20">
    <property type="entry name" value="ATP-grasp fold, B domain"/>
    <property type="match status" value="1"/>
</dbReference>
<feature type="compositionally biased region" description="Low complexity" evidence="15">
    <location>
        <begin position="2127"/>
        <end position="2152"/>
    </location>
</feature>
<evidence type="ECO:0000313" key="21">
    <source>
        <dbReference type="EMBL" id="KAG2431595.1"/>
    </source>
</evidence>
<evidence type="ECO:0000256" key="2">
    <source>
        <dbReference type="ARBA" id="ARBA00004956"/>
    </source>
</evidence>
<evidence type="ECO:0000256" key="8">
    <source>
        <dbReference type="ARBA" id="ARBA00023098"/>
    </source>
</evidence>
<evidence type="ECO:0000256" key="4">
    <source>
        <dbReference type="ARBA" id="ARBA00022598"/>
    </source>
</evidence>
<feature type="compositionally biased region" description="Low complexity" evidence="15">
    <location>
        <begin position="9"/>
        <end position="36"/>
    </location>
</feature>